<gene>
    <name evidence="3" type="ORF">WJX75_001151</name>
</gene>
<dbReference type="Pfam" id="PF25003">
    <property type="entry name" value="DUF7781"/>
    <property type="match status" value="1"/>
</dbReference>
<keyword evidence="4" id="KW-1185">Reference proteome</keyword>
<protein>
    <recommendedName>
        <fullName evidence="2">DUF7781 domain-containing protein</fullName>
    </recommendedName>
</protein>
<comment type="caution">
    <text evidence="3">The sequence shown here is derived from an EMBL/GenBank/DDBJ whole genome shotgun (WGS) entry which is preliminary data.</text>
</comment>
<dbReference type="Proteomes" id="UP001491310">
    <property type="component" value="Unassembled WGS sequence"/>
</dbReference>
<dbReference type="InterPro" id="IPR056683">
    <property type="entry name" value="DUF7781"/>
</dbReference>
<dbReference type="PANTHER" id="PTHR35710:SF1">
    <property type="entry name" value="OBP3-RESPONSIVE PROTEIN 4 (ORG4)"/>
    <property type="match status" value="1"/>
</dbReference>
<name>A0ABR2YH77_9CHLO</name>
<sequence>MASRMSILNGDMEDDDSYTSSESSTAATDPFEDFLERYTFSYEPEYCLKLRRSVGSVSLRANRYFTGNHRDRWAFVVKPADEDKHRWLHKLSVDPALSVARLSTAKFKLWDILRLQVTALYDWEYHKPSIQWKVTSKWSRGQGKLGRKEKLRSKLLPSVEVHPHWRVDLYMPEVEGQLGMGNTSEAIHVERGHCHIKIPKVELLLSLNDLGRDARLLMRRTLHRDSCLDSCGADLEDCTPVPTVPLAEAPAAQLLAASGADEVAAAPLRTSWWARQRQDYQESALRSQRSAVSRRPAGVWLYPPAERPSAQQFDSSSPAPWKPLVDQVRGAVDTLKAQLHSRKQKETA</sequence>
<evidence type="ECO:0000256" key="1">
    <source>
        <dbReference type="SAM" id="MobiDB-lite"/>
    </source>
</evidence>
<accession>A0ABR2YH77</accession>
<dbReference type="EMBL" id="JALJOT010000011">
    <property type="protein sequence ID" value="KAK9905508.1"/>
    <property type="molecule type" value="Genomic_DNA"/>
</dbReference>
<evidence type="ECO:0000259" key="2">
    <source>
        <dbReference type="Pfam" id="PF25003"/>
    </source>
</evidence>
<organism evidence="3 4">
    <name type="scientific">Coccomyxa subellipsoidea</name>
    <dbReference type="NCBI Taxonomy" id="248742"/>
    <lineage>
        <taxon>Eukaryota</taxon>
        <taxon>Viridiplantae</taxon>
        <taxon>Chlorophyta</taxon>
        <taxon>core chlorophytes</taxon>
        <taxon>Trebouxiophyceae</taxon>
        <taxon>Trebouxiophyceae incertae sedis</taxon>
        <taxon>Coccomyxaceae</taxon>
        <taxon>Coccomyxa</taxon>
    </lineage>
</organism>
<reference evidence="3 4" key="1">
    <citation type="journal article" date="2024" name="Nat. Commun.">
        <title>Phylogenomics reveals the evolutionary origins of lichenization in chlorophyte algae.</title>
        <authorList>
            <person name="Puginier C."/>
            <person name="Libourel C."/>
            <person name="Otte J."/>
            <person name="Skaloud P."/>
            <person name="Haon M."/>
            <person name="Grisel S."/>
            <person name="Petersen M."/>
            <person name="Berrin J.G."/>
            <person name="Delaux P.M."/>
            <person name="Dal Grande F."/>
            <person name="Keller J."/>
        </authorList>
    </citation>
    <scope>NUCLEOTIDE SEQUENCE [LARGE SCALE GENOMIC DNA]</scope>
    <source>
        <strain evidence="3 4">SAG 216-7</strain>
    </source>
</reference>
<evidence type="ECO:0000313" key="4">
    <source>
        <dbReference type="Proteomes" id="UP001491310"/>
    </source>
</evidence>
<feature type="region of interest" description="Disordered" evidence="1">
    <location>
        <begin position="1"/>
        <end position="25"/>
    </location>
</feature>
<evidence type="ECO:0000313" key="3">
    <source>
        <dbReference type="EMBL" id="KAK9905508.1"/>
    </source>
</evidence>
<feature type="domain" description="DUF7781" evidence="2">
    <location>
        <begin position="34"/>
        <end position="205"/>
    </location>
</feature>
<dbReference type="PANTHER" id="PTHR35710">
    <property type="entry name" value="OBP3-RESPONSIVE PROTEIN 4 (ORG4)"/>
    <property type="match status" value="1"/>
</dbReference>
<proteinExistence type="predicted"/>